<proteinExistence type="inferred from homology"/>
<feature type="domain" description="Glycoside hydrolase family 20 catalytic" evidence="5">
    <location>
        <begin position="2"/>
        <end position="34"/>
    </location>
</feature>
<dbReference type="InterPro" id="IPR017853">
    <property type="entry name" value="GH"/>
</dbReference>
<evidence type="ECO:0000259" key="5">
    <source>
        <dbReference type="Pfam" id="PF00728"/>
    </source>
</evidence>
<evidence type="ECO:0000313" key="7">
    <source>
        <dbReference type="Proteomes" id="UP001642483"/>
    </source>
</evidence>
<dbReference type="SUPFAM" id="SSF51445">
    <property type="entry name" value="(Trans)glycosidases"/>
    <property type="match status" value="1"/>
</dbReference>
<dbReference type="Gene3D" id="3.20.20.80">
    <property type="entry name" value="Glycosidases"/>
    <property type="match status" value="1"/>
</dbReference>
<dbReference type="InterPro" id="IPR015883">
    <property type="entry name" value="Glyco_hydro_20_cat"/>
</dbReference>
<organism evidence="6 7">
    <name type="scientific">Clavelina lepadiformis</name>
    <name type="common">Light-bulb sea squirt</name>
    <name type="synonym">Ascidia lepadiformis</name>
    <dbReference type="NCBI Taxonomy" id="159417"/>
    <lineage>
        <taxon>Eukaryota</taxon>
        <taxon>Metazoa</taxon>
        <taxon>Chordata</taxon>
        <taxon>Tunicata</taxon>
        <taxon>Ascidiacea</taxon>
        <taxon>Aplousobranchia</taxon>
        <taxon>Clavelinidae</taxon>
        <taxon>Clavelina</taxon>
    </lineage>
</organism>
<comment type="similarity">
    <text evidence="2">Belongs to the glycosyl hydrolase 20 family.</text>
</comment>
<keyword evidence="4" id="KW-0378">Hydrolase</keyword>
<evidence type="ECO:0000313" key="6">
    <source>
        <dbReference type="EMBL" id="CAK8694233.1"/>
    </source>
</evidence>
<keyword evidence="7" id="KW-1185">Reference proteome</keyword>
<comment type="catalytic activity">
    <reaction evidence="1">
        <text>Hydrolysis of terminal non-reducing N-acetyl-D-hexosamine residues in N-acetyl-beta-D-hexosaminides.</text>
        <dbReference type="EC" id="3.2.1.52"/>
    </reaction>
</comment>
<evidence type="ECO:0000256" key="4">
    <source>
        <dbReference type="ARBA" id="ARBA00022801"/>
    </source>
</evidence>
<name>A0ABP0GT50_CLALP</name>
<evidence type="ECO:0000256" key="2">
    <source>
        <dbReference type="ARBA" id="ARBA00006285"/>
    </source>
</evidence>
<comment type="caution">
    <text evidence="6">The sequence shown here is derived from an EMBL/GenBank/DDBJ whole genome shotgun (WGS) entry which is preliminary data.</text>
</comment>
<gene>
    <name evidence="6" type="ORF">CVLEPA_LOCUS27619</name>
</gene>
<reference evidence="6 7" key="1">
    <citation type="submission" date="2024-02" db="EMBL/GenBank/DDBJ databases">
        <authorList>
            <person name="Daric V."/>
            <person name="Darras S."/>
        </authorList>
    </citation>
    <scope>NUCLEOTIDE SEQUENCE [LARGE SCALE GENOMIC DNA]</scope>
</reference>
<dbReference type="Proteomes" id="UP001642483">
    <property type="component" value="Unassembled WGS sequence"/>
</dbReference>
<protein>
    <recommendedName>
        <fullName evidence="3">beta-N-acetylhexosaminidase</fullName>
        <ecNumber evidence="3">3.2.1.52</ecNumber>
    </recommendedName>
</protein>
<sequence>MQTELWTVIIRDVTIAHSQLFPRLIAFAERAWHKSKWEQESDCYTAKLMRNRDWDEFSNAVGYRELARLRKRGIRYILTPPSMK</sequence>
<dbReference type="EMBL" id="CAWYQH010000141">
    <property type="protein sequence ID" value="CAK8694233.1"/>
    <property type="molecule type" value="Genomic_DNA"/>
</dbReference>
<evidence type="ECO:0000256" key="3">
    <source>
        <dbReference type="ARBA" id="ARBA00012663"/>
    </source>
</evidence>
<dbReference type="EC" id="3.2.1.52" evidence="3"/>
<accession>A0ABP0GT50</accession>
<dbReference type="Pfam" id="PF00728">
    <property type="entry name" value="Glyco_hydro_20"/>
    <property type="match status" value="1"/>
</dbReference>
<evidence type="ECO:0000256" key="1">
    <source>
        <dbReference type="ARBA" id="ARBA00001231"/>
    </source>
</evidence>